<keyword evidence="3" id="KW-1185">Reference proteome</keyword>
<organism evidence="2 3">
    <name type="scientific">Arachis hypogaea</name>
    <name type="common">Peanut</name>
    <dbReference type="NCBI Taxonomy" id="3818"/>
    <lineage>
        <taxon>Eukaryota</taxon>
        <taxon>Viridiplantae</taxon>
        <taxon>Streptophyta</taxon>
        <taxon>Embryophyta</taxon>
        <taxon>Tracheophyta</taxon>
        <taxon>Spermatophyta</taxon>
        <taxon>Magnoliopsida</taxon>
        <taxon>eudicotyledons</taxon>
        <taxon>Gunneridae</taxon>
        <taxon>Pentapetalae</taxon>
        <taxon>rosids</taxon>
        <taxon>fabids</taxon>
        <taxon>Fabales</taxon>
        <taxon>Fabaceae</taxon>
        <taxon>Papilionoideae</taxon>
        <taxon>50 kb inversion clade</taxon>
        <taxon>dalbergioids sensu lato</taxon>
        <taxon>Dalbergieae</taxon>
        <taxon>Pterocarpus clade</taxon>
        <taxon>Arachis</taxon>
    </lineage>
</organism>
<dbReference type="AlphaFoldDB" id="A0A445BQP7"/>
<dbReference type="PANTHER" id="PTHR37201">
    <property type="entry name" value="WD REPEAT PROTEIN"/>
    <property type="match status" value="1"/>
</dbReference>
<proteinExistence type="predicted"/>
<name>A0A445BQP7_ARAHY</name>
<protein>
    <submittedName>
        <fullName evidence="2">Uncharacterized protein</fullName>
    </submittedName>
</protein>
<dbReference type="STRING" id="3818.A0A445BQP7"/>
<comment type="caution">
    <text evidence="2">The sequence shown here is derived from an EMBL/GenBank/DDBJ whole genome shotgun (WGS) entry which is preliminary data.</text>
</comment>
<dbReference type="EMBL" id="SDMP01000009">
    <property type="protein sequence ID" value="RYR41013.1"/>
    <property type="molecule type" value="Genomic_DNA"/>
</dbReference>
<evidence type="ECO:0000313" key="2">
    <source>
        <dbReference type="EMBL" id="RYR41013.1"/>
    </source>
</evidence>
<gene>
    <name evidence="2" type="ORF">Ahy_A09g046746</name>
</gene>
<dbReference type="Proteomes" id="UP000289738">
    <property type="component" value="Chromosome A09"/>
</dbReference>
<dbReference type="PANTHER" id="PTHR37201:SF1">
    <property type="entry name" value="WD REPEAT PROTEIN"/>
    <property type="match status" value="1"/>
</dbReference>
<accession>A0A445BQP7</accession>
<feature type="region of interest" description="Disordered" evidence="1">
    <location>
        <begin position="526"/>
        <end position="588"/>
    </location>
</feature>
<evidence type="ECO:0000256" key="1">
    <source>
        <dbReference type="SAM" id="MobiDB-lite"/>
    </source>
</evidence>
<sequence>MEVAASTTPTWSWWGRHSTLPSFPRKTSFLRLHPRFPNFTGLGAACGSRRSSEVNVSPWDDKPFEMLLNGKRVYFDEQDVVTFLDPPNELVPLDPSSYNPAAYLWKKIEDIPEERRHRLLLLLKPRLVSIAWQIAGSRYEDSKLVKKSASQLFANSNKDDVMLEYYNCRTTGGPMPLSWINSYRKAIFSCTDGKAYGRLIVFQLCISLLSQITCSSKIFEECIRVDQPFFIILFFGVPLWVVGASWLQGGSILAPFADSFAPLYFALRDIKEVMPTEQPCDLAYEFGDGLFDVKEFPQGFPKPVKHPYPFNDQLVIYIRHIGPGVCIGQAWQEGTRIEQVPRKLCSEILMVKDYRSFLCICQVIVTCECLKGMHEGNMIALHLMFSVLVRDGIECIACQENSMLLEVTLLRSDCQLVSIAWQIAGGSILAPFADSFAPLYFAPRDIKEVMSTEQPCDLAYEFGDGLFDVKEFPQCFPKPGPGVCIGQAWQEGTKIEQVPRKLCSEILMVKDYRSLMAHSDDDVLGLGNKALSGTKRKSPDDSSEEEKEKEDKGFQVESPDNNNKRPRTEEENVLEEEEQNQLGELGCSPDVANQMMNHSRFLLLLKRYPLEARDYSLMTETRNLIGQVQFLAMNVSEYPDFSRQFPEAGRIPCVTLFHGFQVLAWCPMDEGTTAENVAALGAPDN</sequence>
<reference evidence="2 3" key="1">
    <citation type="submission" date="2019-01" db="EMBL/GenBank/DDBJ databases">
        <title>Sequencing of cultivated peanut Arachis hypogaea provides insights into genome evolution and oil improvement.</title>
        <authorList>
            <person name="Chen X."/>
        </authorList>
    </citation>
    <scope>NUCLEOTIDE SEQUENCE [LARGE SCALE GENOMIC DNA]</scope>
    <source>
        <strain evidence="3">cv. Fuhuasheng</strain>
        <tissue evidence="2">Leaves</tissue>
    </source>
</reference>
<evidence type="ECO:0000313" key="3">
    <source>
        <dbReference type="Proteomes" id="UP000289738"/>
    </source>
</evidence>